<dbReference type="GO" id="GO:0004601">
    <property type="term" value="F:peroxidase activity"/>
    <property type="evidence" value="ECO:0007669"/>
    <property type="project" value="UniProtKB-KW"/>
</dbReference>
<evidence type="ECO:0000256" key="1">
    <source>
        <dbReference type="ARBA" id="ARBA00001970"/>
    </source>
</evidence>
<name>A0AAI8VJ69_9PEZI</name>
<evidence type="ECO:0000313" key="11">
    <source>
        <dbReference type="Proteomes" id="UP001295740"/>
    </source>
</evidence>
<dbReference type="Gene3D" id="1.10.489.10">
    <property type="entry name" value="Chloroperoxidase-like"/>
    <property type="match status" value="1"/>
</dbReference>
<keyword evidence="8" id="KW-0732">Signal</keyword>
<evidence type="ECO:0000256" key="4">
    <source>
        <dbReference type="ARBA" id="ARBA00022723"/>
    </source>
</evidence>
<dbReference type="Proteomes" id="UP001295740">
    <property type="component" value="Unassembled WGS sequence"/>
</dbReference>
<evidence type="ECO:0000256" key="2">
    <source>
        <dbReference type="ARBA" id="ARBA00022559"/>
    </source>
</evidence>
<evidence type="ECO:0000256" key="8">
    <source>
        <dbReference type="SAM" id="SignalP"/>
    </source>
</evidence>
<keyword evidence="2" id="KW-0575">Peroxidase</keyword>
<comment type="caution">
    <text evidence="10">The sequence shown here is derived from an EMBL/GenBank/DDBJ whole genome shotgun (WGS) entry which is preliminary data.</text>
</comment>
<dbReference type="SUPFAM" id="SSF47571">
    <property type="entry name" value="Cloroperoxidase"/>
    <property type="match status" value="1"/>
</dbReference>
<dbReference type="PROSITE" id="PS51405">
    <property type="entry name" value="HEME_HALOPEROXIDASE"/>
    <property type="match status" value="1"/>
</dbReference>
<feature type="chain" id="PRO_5042549092" evidence="8">
    <location>
        <begin position="17"/>
        <end position="407"/>
    </location>
</feature>
<keyword evidence="11" id="KW-1185">Reference proteome</keyword>
<dbReference type="InterPro" id="IPR000028">
    <property type="entry name" value="Chloroperoxidase"/>
</dbReference>
<dbReference type="EMBL" id="CAUWAG010000012">
    <property type="protein sequence ID" value="CAJ2508770.1"/>
    <property type="molecule type" value="Genomic_DNA"/>
</dbReference>
<keyword evidence="3" id="KW-0349">Heme</keyword>
<evidence type="ECO:0000256" key="3">
    <source>
        <dbReference type="ARBA" id="ARBA00022617"/>
    </source>
</evidence>
<proteinExistence type="inferred from homology"/>
<dbReference type="AlphaFoldDB" id="A0AAI8VJ69"/>
<feature type="domain" description="Heme haloperoxidase family profile" evidence="9">
    <location>
        <begin position="21"/>
        <end position="244"/>
    </location>
</feature>
<reference evidence="10" key="1">
    <citation type="submission" date="2023-10" db="EMBL/GenBank/DDBJ databases">
        <authorList>
            <person name="Hackl T."/>
        </authorList>
    </citation>
    <scope>NUCLEOTIDE SEQUENCE</scope>
</reference>
<feature type="signal peptide" evidence="8">
    <location>
        <begin position="1"/>
        <end position="16"/>
    </location>
</feature>
<comment type="similarity">
    <text evidence="7">Belongs to the chloroperoxidase family.</text>
</comment>
<evidence type="ECO:0000256" key="7">
    <source>
        <dbReference type="ARBA" id="ARBA00025795"/>
    </source>
</evidence>
<sequence length="407" mass="43599">MKTSFLAVQFAVLALALPEPEGHEFRAPGPFDSRSPCPGLNALANHNWLRHDGKNLDWPMINTAAQDAYGFGPGMYKPFVDMVFQFNISTTNTPNETFNLFDLARHDTIEVDGSLTRNDIYFGDDVHFDASVFAPVAQDLGLNQNLSAHSFVTTETAALATKNRLALAKRVNPAFNASASQHESEYGTTALYLYTLLDEDSGTTPKPWVKAFLGEDRIAYSEGYSKGSSVKTQEQLDAMLDALLSLATAQLYLNVTALGAADGASTIECWQVKSPFAVATDAGTPGSAIAQLGNIANMSYLAIPPNFDGGLHRALAKQWVYMTSGLAYTTVPGNNSAGAYMTGGEFGLIFAADTADVSTEGHRTQYHSNTQTIGIQLPTLNGETPAHDVLHSGPCVTGEVSGLRSLV</sequence>
<comment type="cofactor">
    <cofactor evidence="1">
        <name>heme b</name>
        <dbReference type="ChEBI" id="CHEBI:60344"/>
    </cofactor>
</comment>
<evidence type="ECO:0000256" key="5">
    <source>
        <dbReference type="ARBA" id="ARBA00023002"/>
    </source>
</evidence>
<dbReference type="InterPro" id="IPR036851">
    <property type="entry name" value="Chloroperoxidase-like_sf"/>
</dbReference>
<organism evidence="10 11">
    <name type="scientific">Anthostomella pinea</name>
    <dbReference type="NCBI Taxonomy" id="933095"/>
    <lineage>
        <taxon>Eukaryota</taxon>
        <taxon>Fungi</taxon>
        <taxon>Dikarya</taxon>
        <taxon>Ascomycota</taxon>
        <taxon>Pezizomycotina</taxon>
        <taxon>Sordariomycetes</taxon>
        <taxon>Xylariomycetidae</taxon>
        <taxon>Xylariales</taxon>
        <taxon>Xylariaceae</taxon>
        <taxon>Anthostomella</taxon>
    </lineage>
</organism>
<dbReference type="GO" id="GO:0046872">
    <property type="term" value="F:metal ion binding"/>
    <property type="evidence" value="ECO:0007669"/>
    <property type="project" value="UniProtKB-KW"/>
</dbReference>
<evidence type="ECO:0000259" key="9">
    <source>
        <dbReference type="PROSITE" id="PS51405"/>
    </source>
</evidence>
<keyword evidence="5" id="KW-0560">Oxidoreductase</keyword>
<dbReference type="PANTHER" id="PTHR33577:SF19">
    <property type="entry name" value="HEME HALOPEROXIDASE FAMILY PROFILE DOMAIN-CONTAINING PROTEIN-RELATED"/>
    <property type="match status" value="1"/>
</dbReference>
<evidence type="ECO:0000256" key="6">
    <source>
        <dbReference type="ARBA" id="ARBA00023004"/>
    </source>
</evidence>
<dbReference type="PANTHER" id="PTHR33577">
    <property type="entry name" value="STERIGMATOCYSTIN BIOSYNTHESIS PEROXIDASE STCC-RELATED"/>
    <property type="match status" value="1"/>
</dbReference>
<keyword evidence="6" id="KW-0408">Iron</keyword>
<evidence type="ECO:0000313" key="10">
    <source>
        <dbReference type="EMBL" id="CAJ2508770.1"/>
    </source>
</evidence>
<keyword evidence="4" id="KW-0479">Metal-binding</keyword>
<accession>A0AAI8VJ69</accession>
<protein>
    <submittedName>
        <fullName evidence="10">Uu.00g137960.m01.CDS01</fullName>
    </submittedName>
</protein>
<gene>
    <name evidence="10" type="ORF">KHLLAP_LOCUS9238</name>
</gene>
<dbReference type="Pfam" id="PF01328">
    <property type="entry name" value="Peroxidase_2"/>
    <property type="match status" value="1"/>
</dbReference>